<dbReference type="GO" id="GO:0006565">
    <property type="term" value="P:L-serine catabolic process"/>
    <property type="evidence" value="ECO:0007669"/>
    <property type="project" value="TreeGrafter"/>
</dbReference>
<protein>
    <submittedName>
        <fullName evidence="5">Threonine synthase</fullName>
    </submittedName>
</protein>
<evidence type="ECO:0000313" key="6">
    <source>
        <dbReference type="Proteomes" id="UP000287233"/>
    </source>
</evidence>
<evidence type="ECO:0000256" key="2">
    <source>
        <dbReference type="ARBA" id="ARBA00022898"/>
    </source>
</evidence>
<dbReference type="PANTHER" id="PTHR48078">
    <property type="entry name" value="THREONINE DEHYDRATASE, MITOCHONDRIAL-RELATED"/>
    <property type="match status" value="1"/>
</dbReference>
<dbReference type="GO" id="GO:0009097">
    <property type="term" value="P:isoleucine biosynthetic process"/>
    <property type="evidence" value="ECO:0007669"/>
    <property type="project" value="TreeGrafter"/>
</dbReference>
<gene>
    <name evidence="5" type="ORF">BIP78_1231</name>
</gene>
<dbReference type="GO" id="GO:0003941">
    <property type="term" value="F:L-serine ammonia-lyase activity"/>
    <property type="evidence" value="ECO:0007669"/>
    <property type="project" value="TreeGrafter"/>
</dbReference>
<sequence length="422" mass="45936">MDSPVWRCVDCSHEEAFRELYRCPRCGGELSLEYDCEALRKQRSWRSAWGQGQSLWERFTPLLPPLEQGDPVTLGEGGTPLVPAPRLARRLGLCHVYLKLEQCNPTGSFKDRQVAVAFCKALEWRHRVFGIASSGNAGVSLAAFCARAGCTANIWVSDGTPSAKLSQMQVFGARLFILPDPAVTGDMARYYAVYTDMGRFCAERDLVPMVTARRVNPLVVEGAKSIAFEIALQLKKVPDKVFVPVGGGGLCGGTWKGFEELSRVGLIDRLPRVFGAQYGGDRYLEIDRIGANAVDSANYYVPLDGVWARESIVASGGMYLGKVDARLEEAQVLLASLEGVFAEPAGAVATAGLLTAVDQDLVQPTDWVVCYVTGHGLKNTERTEQLCRSRRLGERIPVEDLASSAAYLSSGPGSESERGDFV</sequence>
<keyword evidence="2" id="KW-0663">Pyridoxal phosphate</keyword>
<dbReference type="EMBL" id="CP034928">
    <property type="protein sequence ID" value="QAA76997.1"/>
    <property type="molecule type" value="Genomic_DNA"/>
</dbReference>
<dbReference type="GO" id="GO:0006567">
    <property type="term" value="P:L-threonine catabolic process"/>
    <property type="evidence" value="ECO:0007669"/>
    <property type="project" value="TreeGrafter"/>
</dbReference>
<dbReference type="InterPro" id="IPR050147">
    <property type="entry name" value="Ser/Thr_Dehydratase"/>
</dbReference>
<dbReference type="KEGG" id="bih:BIP78_1231"/>
<dbReference type="Pfam" id="PF00291">
    <property type="entry name" value="PALP"/>
    <property type="match status" value="1"/>
</dbReference>
<comment type="cofactor">
    <cofactor evidence="1">
        <name>pyridoxal 5'-phosphate</name>
        <dbReference type="ChEBI" id="CHEBI:597326"/>
    </cofactor>
</comment>
<dbReference type="Gene3D" id="3.40.50.1100">
    <property type="match status" value="2"/>
</dbReference>
<proteinExistence type="predicted"/>
<dbReference type="AlphaFoldDB" id="A0A410FV98"/>
<organism evidence="5 6">
    <name type="scientific">Bipolaricaulis sibiricus</name>
    <dbReference type="NCBI Taxonomy" id="2501609"/>
    <lineage>
        <taxon>Bacteria</taxon>
        <taxon>Candidatus Bipolaricaulota</taxon>
        <taxon>Candidatus Bipolaricaulia</taxon>
        <taxon>Candidatus Bipolaricaulales</taxon>
        <taxon>Candidatus Bipolaricaulaceae</taxon>
        <taxon>Candidatus Bipolaricaulis</taxon>
    </lineage>
</organism>
<keyword evidence="3" id="KW-0456">Lyase</keyword>
<dbReference type="InterPro" id="IPR036052">
    <property type="entry name" value="TrpB-like_PALP_sf"/>
</dbReference>
<evidence type="ECO:0000256" key="3">
    <source>
        <dbReference type="ARBA" id="ARBA00023239"/>
    </source>
</evidence>
<dbReference type="PANTHER" id="PTHR48078:SF6">
    <property type="entry name" value="L-THREONINE DEHYDRATASE CATABOLIC TDCB"/>
    <property type="match status" value="1"/>
</dbReference>
<dbReference type="SUPFAM" id="SSF53686">
    <property type="entry name" value="Tryptophan synthase beta subunit-like PLP-dependent enzymes"/>
    <property type="match status" value="1"/>
</dbReference>
<reference evidence="6" key="1">
    <citation type="submission" date="2018-12" db="EMBL/GenBank/DDBJ databases">
        <title>Complete genome sequence of an uncultured bacterium of the candidate phylum Bipolaricaulota.</title>
        <authorList>
            <person name="Kadnikov V.V."/>
            <person name="Mardanov A.V."/>
            <person name="Beletsky A.V."/>
            <person name="Frank Y.A."/>
            <person name="Karnachuk O.V."/>
            <person name="Ravin N.V."/>
        </authorList>
    </citation>
    <scope>NUCLEOTIDE SEQUENCE [LARGE SCALE GENOMIC DNA]</scope>
</reference>
<dbReference type="Proteomes" id="UP000287233">
    <property type="component" value="Chromosome"/>
</dbReference>
<dbReference type="GO" id="GO:0004794">
    <property type="term" value="F:threonine deaminase activity"/>
    <property type="evidence" value="ECO:0007669"/>
    <property type="project" value="TreeGrafter"/>
</dbReference>
<feature type="domain" description="Tryptophan synthase beta chain-like PALP" evidence="4">
    <location>
        <begin position="72"/>
        <end position="374"/>
    </location>
</feature>
<evidence type="ECO:0000256" key="1">
    <source>
        <dbReference type="ARBA" id="ARBA00001933"/>
    </source>
</evidence>
<dbReference type="InterPro" id="IPR001926">
    <property type="entry name" value="TrpB-like_PALP"/>
</dbReference>
<name>A0A410FV98_BIPS1</name>
<accession>A0A410FV98</accession>
<evidence type="ECO:0000259" key="4">
    <source>
        <dbReference type="Pfam" id="PF00291"/>
    </source>
</evidence>
<evidence type="ECO:0000313" key="5">
    <source>
        <dbReference type="EMBL" id="QAA76997.1"/>
    </source>
</evidence>